<dbReference type="PROSITE" id="PS52035">
    <property type="entry name" value="PEPTIDASE_M14"/>
    <property type="match status" value="1"/>
</dbReference>
<comment type="caution">
    <text evidence="1">Lacks conserved residue(s) required for the propagation of feature annotation.</text>
</comment>
<dbReference type="GO" id="GO:0008270">
    <property type="term" value="F:zinc ion binding"/>
    <property type="evidence" value="ECO:0007669"/>
    <property type="project" value="InterPro"/>
</dbReference>
<feature type="domain" description="Peptidase M14" evidence="2">
    <location>
        <begin position="3"/>
        <end position="285"/>
    </location>
</feature>
<gene>
    <name evidence="3" type="ORF">BWK62_10085</name>
</gene>
<dbReference type="Pfam" id="PF00246">
    <property type="entry name" value="Peptidase_M14"/>
    <property type="match status" value="1"/>
</dbReference>
<dbReference type="AlphaFoldDB" id="A0A246G9G1"/>
<proteinExistence type="inferred from homology"/>
<comment type="caution">
    <text evidence="3">The sequence shown here is derived from an EMBL/GenBank/DDBJ whole genome shotgun (WGS) entry which is preliminary data.</text>
</comment>
<evidence type="ECO:0000256" key="1">
    <source>
        <dbReference type="PROSITE-ProRule" id="PRU01379"/>
    </source>
</evidence>
<protein>
    <submittedName>
        <fullName evidence="3">Peptidase M14</fullName>
    </submittedName>
</protein>
<organism evidence="3 4">
    <name type="scientific">Flavobacterium columnare</name>
    <dbReference type="NCBI Taxonomy" id="996"/>
    <lineage>
        <taxon>Bacteria</taxon>
        <taxon>Pseudomonadati</taxon>
        <taxon>Bacteroidota</taxon>
        <taxon>Flavobacteriia</taxon>
        <taxon>Flavobacteriales</taxon>
        <taxon>Flavobacteriaceae</taxon>
        <taxon>Flavobacterium</taxon>
    </lineage>
</organism>
<comment type="similarity">
    <text evidence="1">Belongs to the peptidase M14 family.</text>
</comment>
<dbReference type="Proteomes" id="UP000198034">
    <property type="component" value="Unassembled WGS sequence"/>
</dbReference>
<reference evidence="3 4" key="1">
    <citation type="journal article" date="2017" name="Infect. Genet. Evol.">
        <title>Comparative genome analysis of fish pathogen Flavobacterium columnare reveals extensive sequence diversity within the species.</title>
        <authorList>
            <person name="Kayansamruaj P."/>
            <person name="Dong H.T."/>
            <person name="Hirono I."/>
            <person name="Kondo H."/>
            <person name="Senapin S."/>
            <person name="Rodkhum C."/>
        </authorList>
    </citation>
    <scope>NUCLEOTIDE SEQUENCE [LARGE SCALE GENOMIC DNA]</scope>
    <source>
        <strain evidence="3 4">1214</strain>
    </source>
</reference>
<evidence type="ECO:0000313" key="3">
    <source>
        <dbReference type="EMBL" id="OWP76216.1"/>
    </source>
</evidence>
<name>A0A246G9G1_9FLAO</name>
<evidence type="ECO:0000259" key="2">
    <source>
        <dbReference type="PROSITE" id="PS52035"/>
    </source>
</evidence>
<sequence>MKDYLDYKEKSISGRYLTNVHLEKILEKISLNFQKAVLGQSVQGRSVYSVKFGTGPTKIFMWSQMHGNESTTTKALFDFFNFLDTDNLLAKKIATSCTLFIIPIVNPDGAAVYTRVNANQVDLNRDSVQLTQPESQILRKVFEEFKPDFCFNLHDQRTIFGVGDSGMPATVSFLAPSFNEACEYNECRLRAVSVILAINEELQKYIPNQIGRFDDAFNLNCIGDYFQSSGVPTILFEAGHFQNDYEREETRKYVFISYIRALQHIISQKEDDVNLNEYLNIPQNKINFYDFIYKNVRLKEDSLDIITKFASHYKEVLFQEKVHFEAEIVKIGDLERSFAHQVYDLEGGLYQDEFGNYPKLEKNTNFSVNINNIFVNGLRKK</sequence>
<evidence type="ECO:0000313" key="4">
    <source>
        <dbReference type="Proteomes" id="UP000198034"/>
    </source>
</evidence>
<dbReference type="GO" id="GO:0004181">
    <property type="term" value="F:metallocarboxypeptidase activity"/>
    <property type="evidence" value="ECO:0007669"/>
    <property type="project" value="InterPro"/>
</dbReference>
<dbReference type="GO" id="GO:0006508">
    <property type="term" value="P:proteolysis"/>
    <property type="evidence" value="ECO:0007669"/>
    <property type="project" value="InterPro"/>
</dbReference>
<dbReference type="InterPro" id="IPR000834">
    <property type="entry name" value="Peptidase_M14"/>
</dbReference>
<dbReference type="EMBL" id="MTCY01000029">
    <property type="protein sequence ID" value="OWP76216.1"/>
    <property type="molecule type" value="Genomic_DNA"/>
</dbReference>
<dbReference type="SUPFAM" id="SSF53187">
    <property type="entry name" value="Zn-dependent exopeptidases"/>
    <property type="match status" value="1"/>
</dbReference>
<dbReference type="CDD" id="cd06239">
    <property type="entry name" value="M14-like"/>
    <property type="match status" value="1"/>
</dbReference>
<accession>A0A246G9G1</accession>
<dbReference type="Gene3D" id="3.40.630.10">
    <property type="entry name" value="Zn peptidases"/>
    <property type="match status" value="1"/>
</dbReference>